<proteinExistence type="predicted"/>
<keyword evidence="2" id="KW-1185">Reference proteome</keyword>
<dbReference type="STRING" id="1302250.GCA_001313225_02199"/>
<accession>A0A1Z5IJ38</accession>
<protein>
    <submittedName>
        <fullName evidence="1">Uncharacterized protein</fullName>
    </submittedName>
</protein>
<evidence type="ECO:0000313" key="2">
    <source>
        <dbReference type="Proteomes" id="UP000198402"/>
    </source>
</evidence>
<dbReference type="EMBL" id="BCMG01000009">
    <property type="protein sequence ID" value="GAX01785.1"/>
    <property type="molecule type" value="Genomic_DNA"/>
</dbReference>
<name>A0A1Z5IJ38_9LACO</name>
<evidence type="ECO:0000313" key="1">
    <source>
        <dbReference type="EMBL" id="GAX01785.1"/>
    </source>
</evidence>
<gene>
    <name evidence="1" type="ORF">IWT126_01828</name>
</gene>
<dbReference type="AlphaFoldDB" id="A0A1Z5IJ38"/>
<sequence length="79" mass="8830">MIGDDKRGLIHRSDSDFGIGVSRRDRESIGTFRADANEAAGVIPEVGWNRENNFRPYVGLSDYVGTFFCVLKFGIAIIY</sequence>
<reference evidence="1 2" key="1">
    <citation type="submission" date="2015-11" db="EMBL/GenBank/DDBJ databases">
        <title>Draft genome sequences of new species of the genus Lactobacillus isolated from orchardgrass silage.</title>
        <authorList>
            <person name="Tohno M."/>
            <person name="Tanizawa Y."/>
            <person name="Arita M."/>
        </authorList>
    </citation>
    <scope>NUCLEOTIDE SEQUENCE [LARGE SCALE GENOMIC DNA]</scope>
    <source>
        <strain evidence="1 2">IWT126</strain>
    </source>
</reference>
<comment type="caution">
    <text evidence="1">The sequence shown here is derived from an EMBL/GenBank/DDBJ whole genome shotgun (WGS) entry which is preliminary data.</text>
</comment>
<organism evidence="1 2">
    <name type="scientific">Secundilactobacillus silagei JCM 19001</name>
    <dbReference type="NCBI Taxonomy" id="1302250"/>
    <lineage>
        <taxon>Bacteria</taxon>
        <taxon>Bacillati</taxon>
        <taxon>Bacillota</taxon>
        <taxon>Bacilli</taxon>
        <taxon>Lactobacillales</taxon>
        <taxon>Lactobacillaceae</taxon>
        <taxon>Secundilactobacillus</taxon>
    </lineage>
</organism>
<dbReference type="Proteomes" id="UP000198402">
    <property type="component" value="Unassembled WGS sequence"/>
</dbReference>